<dbReference type="EMBL" id="CP009170">
    <property type="protein sequence ID" value="AIS52103.1"/>
    <property type="molecule type" value="Genomic_DNA"/>
</dbReference>
<dbReference type="PANTHER" id="PTHR40044">
    <property type="entry name" value="INTEGRAL MEMBRANE PROTEIN-RELATED"/>
    <property type="match status" value="1"/>
</dbReference>
<organism evidence="2 3">
    <name type="scientific">Thermoanaerobacter kivui</name>
    <name type="common">Acetogenium kivui</name>
    <dbReference type="NCBI Taxonomy" id="2325"/>
    <lineage>
        <taxon>Bacteria</taxon>
        <taxon>Bacillati</taxon>
        <taxon>Bacillota</taxon>
        <taxon>Clostridia</taxon>
        <taxon>Thermoanaerobacterales</taxon>
        <taxon>Thermoanaerobacteraceae</taxon>
        <taxon>Thermoanaerobacter</taxon>
    </lineage>
</organism>
<dbReference type="HOGENOM" id="CLU_104115_1_2_9"/>
<keyword evidence="1" id="KW-0472">Membrane</keyword>
<evidence type="ECO:0000256" key="1">
    <source>
        <dbReference type="SAM" id="Phobius"/>
    </source>
</evidence>
<evidence type="ECO:0000313" key="3">
    <source>
        <dbReference type="Proteomes" id="UP000029669"/>
    </source>
</evidence>
<keyword evidence="1" id="KW-0812">Transmembrane</keyword>
<accession>A0A097AQM3</accession>
<dbReference type="OrthoDB" id="9786793at2"/>
<dbReference type="RefSeq" id="WP_049684905.1">
    <property type="nucleotide sequence ID" value="NZ_CP009170.1"/>
</dbReference>
<proteinExistence type="predicted"/>
<dbReference type="eggNOG" id="COG4708">
    <property type="taxonomic scope" value="Bacteria"/>
</dbReference>
<name>A0A097AQM3_THEKI</name>
<dbReference type="Pfam" id="PF06177">
    <property type="entry name" value="QueT"/>
    <property type="match status" value="1"/>
</dbReference>
<dbReference type="KEGG" id="tki:TKV_c09240"/>
<feature type="transmembrane region" description="Helical" evidence="1">
    <location>
        <begin position="12"/>
        <end position="32"/>
    </location>
</feature>
<keyword evidence="3" id="KW-1185">Reference proteome</keyword>
<evidence type="ECO:0000313" key="2">
    <source>
        <dbReference type="EMBL" id="AIS52103.1"/>
    </source>
</evidence>
<feature type="transmembrane region" description="Helical" evidence="1">
    <location>
        <begin position="125"/>
        <end position="150"/>
    </location>
</feature>
<feature type="transmembrane region" description="Helical" evidence="1">
    <location>
        <begin position="99"/>
        <end position="119"/>
    </location>
</feature>
<gene>
    <name evidence="2" type="ORF">TKV_c09240</name>
</gene>
<dbReference type="STRING" id="2325.TKV_c09240"/>
<sequence length="160" mass="17653">MSKKRMKDLAEIALVAAIYFVLTVTFSSISFLPIQFRIGEVTKSIVVFNKKYAISMMIGNFFANLFSPFAGAMELIFMPLSNLIGCTIGYYIGRLTHKLVGAVFVALWIAASVGITLNVSANIPFIPTFLSVGLAEVVLLVTGYFLFFTIEKKGVVKFDR</sequence>
<keyword evidence="1" id="KW-1133">Transmembrane helix</keyword>
<dbReference type="AlphaFoldDB" id="A0A097AQM3"/>
<protein>
    <submittedName>
        <fullName evidence="2">Putative membrane protein</fullName>
    </submittedName>
</protein>
<dbReference type="InterPro" id="IPR010387">
    <property type="entry name" value="QueT"/>
</dbReference>
<dbReference type="Proteomes" id="UP000029669">
    <property type="component" value="Chromosome"/>
</dbReference>
<dbReference type="PANTHER" id="PTHR40044:SF1">
    <property type="entry name" value="INTEGRAL MEMBRANE PROTEIN"/>
    <property type="match status" value="1"/>
</dbReference>
<dbReference type="PIRSF" id="PIRSF031501">
    <property type="entry name" value="QueT"/>
    <property type="match status" value="1"/>
</dbReference>
<reference evidence="3" key="1">
    <citation type="journal article" date="2015" name="Genome Announc.">
        <title>Whole-Genome Sequences of 80 Environmental and Clinical Isolates of Burkholderia pseudomallei.</title>
        <authorList>
            <person name="Johnson S.L."/>
            <person name="Baker A.L."/>
            <person name="Chain P.S."/>
            <person name="Currie B.J."/>
            <person name="Daligault H.E."/>
            <person name="Davenport K.W."/>
            <person name="Davis C.B."/>
            <person name="Inglis T.J."/>
            <person name="Kaestli M."/>
            <person name="Koren S."/>
            <person name="Mayo M."/>
            <person name="Merritt A.J."/>
            <person name="Price E.P."/>
            <person name="Sarovich D.S."/>
            <person name="Warner J."/>
            <person name="Rosovitz M.J."/>
        </authorList>
    </citation>
    <scope>NUCLEOTIDE SEQUENCE [LARGE SCALE GENOMIC DNA]</scope>
    <source>
        <strain evidence="3">DSM 2030</strain>
    </source>
</reference>